<gene>
    <name evidence="7" type="ORF">C7B82_02005</name>
</gene>
<protein>
    <recommendedName>
        <fullName evidence="6">DUF1232 domain-containing protein</fullName>
    </recommendedName>
</protein>
<reference evidence="8" key="1">
    <citation type="submission" date="2018-02" db="EMBL/GenBank/DDBJ databases">
        <authorList>
            <person name="Moore K."/>
            <person name="Momper L."/>
        </authorList>
    </citation>
    <scope>NUCLEOTIDE SEQUENCE [LARGE SCALE GENOMIC DNA]</scope>
    <source>
        <strain evidence="8">ULC18</strain>
    </source>
</reference>
<evidence type="ECO:0000256" key="4">
    <source>
        <dbReference type="ARBA" id="ARBA00023136"/>
    </source>
</evidence>
<evidence type="ECO:0000256" key="2">
    <source>
        <dbReference type="ARBA" id="ARBA00022692"/>
    </source>
</evidence>
<dbReference type="GO" id="GO:0012505">
    <property type="term" value="C:endomembrane system"/>
    <property type="evidence" value="ECO:0007669"/>
    <property type="project" value="UniProtKB-SubCell"/>
</dbReference>
<evidence type="ECO:0000256" key="3">
    <source>
        <dbReference type="ARBA" id="ARBA00022989"/>
    </source>
</evidence>
<dbReference type="EMBL" id="PVWK01000012">
    <property type="protein sequence ID" value="PSB34700.1"/>
    <property type="molecule type" value="Genomic_DNA"/>
</dbReference>
<evidence type="ECO:0000259" key="6">
    <source>
        <dbReference type="Pfam" id="PF06803"/>
    </source>
</evidence>
<feature type="domain" description="DUF1232" evidence="6">
    <location>
        <begin position="22"/>
        <end position="58"/>
    </location>
</feature>
<dbReference type="Pfam" id="PF06803">
    <property type="entry name" value="DUF1232"/>
    <property type="match status" value="1"/>
</dbReference>
<dbReference type="InterPro" id="IPR010652">
    <property type="entry name" value="DUF1232"/>
</dbReference>
<name>A0A2T1EPM1_9CYAN</name>
<comment type="subcellular location">
    <subcellularLocation>
        <location evidence="1">Endomembrane system</location>
        <topology evidence="1">Multi-pass membrane protein</topology>
    </subcellularLocation>
</comment>
<dbReference type="AlphaFoldDB" id="A0A2T1EPM1"/>
<evidence type="ECO:0000313" key="7">
    <source>
        <dbReference type="EMBL" id="PSB34700.1"/>
    </source>
</evidence>
<comment type="caution">
    <text evidence="7">The sequence shown here is derived from an EMBL/GenBank/DDBJ whole genome shotgun (WGS) entry which is preliminary data.</text>
</comment>
<keyword evidence="8" id="KW-1185">Reference proteome</keyword>
<accession>A0A2T1EPM1</accession>
<evidence type="ECO:0000313" key="8">
    <source>
        <dbReference type="Proteomes" id="UP000239576"/>
    </source>
</evidence>
<keyword evidence="3 5" id="KW-1133">Transmembrane helix</keyword>
<evidence type="ECO:0000256" key="5">
    <source>
        <dbReference type="SAM" id="Phobius"/>
    </source>
</evidence>
<dbReference type="Proteomes" id="UP000239576">
    <property type="component" value="Unassembled WGS sequence"/>
</dbReference>
<reference evidence="7 8" key="2">
    <citation type="submission" date="2018-03" db="EMBL/GenBank/DDBJ databases">
        <title>The ancient ancestry and fast evolution of plastids.</title>
        <authorList>
            <person name="Moore K.R."/>
            <person name="Magnabosco C."/>
            <person name="Momper L."/>
            <person name="Gold D.A."/>
            <person name="Bosak T."/>
            <person name="Fournier G.P."/>
        </authorList>
    </citation>
    <scope>NUCLEOTIDE SEQUENCE [LARGE SCALE GENOMIC DNA]</scope>
    <source>
        <strain evidence="7 8">ULC18</strain>
    </source>
</reference>
<dbReference type="RefSeq" id="WP_106254642.1">
    <property type="nucleotide sequence ID" value="NZ_CAWNSW010000025.1"/>
</dbReference>
<keyword evidence="2 5" id="KW-0812">Transmembrane</keyword>
<proteinExistence type="predicted"/>
<feature type="transmembrane region" description="Helical" evidence="5">
    <location>
        <begin position="21"/>
        <end position="40"/>
    </location>
</feature>
<sequence length="80" mass="9206">MSFPLRSVYNWYRQLIANPKYRWWIVAGTLIYLLSPFDVIPDFIPFLGELDDAVLVTLVATEVSQLLLDRMKSSKSPKSA</sequence>
<keyword evidence="4 5" id="KW-0472">Membrane</keyword>
<organism evidence="7 8">
    <name type="scientific">Stenomitos frigidus ULC18</name>
    <dbReference type="NCBI Taxonomy" id="2107698"/>
    <lineage>
        <taxon>Bacteria</taxon>
        <taxon>Bacillati</taxon>
        <taxon>Cyanobacteriota</taxon>
        <taxon>Cyanophyceae</taxon>
        <taxon>Leptolyngbyales</taxon>
        <taxon>Leptolyngbyaceae</taxon>
        <taxon>Stenomitos</taxon>
    </lineage>
</organism>
<evidence type="ECO:0000256" key="1">
    <source>
        <dbReference type="ARBA" id="ARBA00004127"/>
    </source>
</evidence>
<dbReference type="OrthoDB" id="573033at2"/>